<dbReference type="SUPFAM" id="SSF52540">
    <property type="entry name" value="P-loop containing nucleoside triphosphate hydrolases"/>
    <property type="match status" value="1"/>
</dbReference>
<reference evidence="2 3" key="1">
    <citation type="submission" date="2018-08" db="EMBL/GenBank/DDBJ databases">
        <title>Sequencing the genomes of 1000 actinobacteria strains.</title>
        <authorList>
            <person name="Klenk H.-P."/>
        </authorList>
    </citation>
    <scope>NUCLEOTIDE SEQUENCE [LARGE SCALE GENOMIC DNA]</scope>
    <source>
        <strain evidence="2 3">DSM 43927</strain>
    </source>
</reference>
<protein>
    <submittedName>
        <fullName evidence="2">Exodeoxyribonuclease V alpha subunit</fullName>
    </submittedName>
</protein>
<evidence type="ECO:0000313" key="3">
    <source>
        <dbReference type="Proteomes" id="UP000256661"/>
    </source>
</evidence>
<accession>A0A3D9SYU9</accession>
<sequence>MPSMTSPTSDPALDPGLAELFSSAGVPGAYARRAADRLGDRAADLLREDPWRLLRVPGVRPEQADHFARRVLEGRGGPPIPDDLRRGRAFVVHVLTEAARQGHTVMTPQGVLAALGALRVPEPERAIEAALDEADVVALWEEPAFDDAEPEGVDEPPEPEESLGLARYALPEEEAAEGLRRLTATAEPLLPRDTLRSLRDGLPEDRQLALTAAAGTGVSVLHGAPDDVERTAVLIARGLASEGVQAVVVTGTAASARAMDSARGLFEALEGECPPGTAAGVVAFGRGEQRPLEARLVVVPDAGSLDVETAAALVEACADGTHLVLGGDPAALPPTGPGRVLADLAASDTVPVIELEPGDGDGPAAAFTAAVRRGELIAVEAPGREVVVVPAGDDREAVHRAVQLVTDSIPRALGIPVDDVQVVTPTAGGHAGATALNAALKARLNPGPGACGGFDTGDRVIVAVPVGRAAAGETGTVVAASAEGLEVAFGPGAEPIAVPAALASRLRHGWAATVGQARGTRRPAVVAVFPEESAAALSRPLAVTAFGLARRHLSVVHSAGPALARAVREEVVTPRDTRLGRLLNP</sequence>
<proteinExistence type="predicted"/>
<organism evidence="2 3">
    <name type="scientific">Thermomonospora umbrina</name>
    <dbReference type="NCBI Taxonomy" id="111806"/>
    <lineage>
        <taxon>Bacteria</taxon>
        <taxon>Bacillati</taxon>
        <taxon>Actinomycetota</taxon>
        <taxon>Actinomycetes</taxon>
        <taxon>Streptosporangiales</taxon>
        <taxon>Thermomonosporaceae</taxon>
        <taxon>Thermomonospora</taxon>
    </lineage>
</organism>
<evidence type="ECO:0000313" key="2">
    <source>
        <dbReference type="EMBL" id="REF01019.1"/>
    </source>
</evidence>
<keyword evidence="3" id="KW-1185">Reference proteome</keyword>
<dbReference type="Pfam" id="PF13604">
    <property type="entry name" value="AAA_30"/>
    <property type="match status" value="1"/>
</dbReference>
<name>A0A3D9SYU9_9ACTN</name>
<dbReference type="Gene3D" id="2.30.30.940">
    <property type="match status" value="1"/>
</dbReference>
<dbReference type="AlphaFoldDB" id="A0A3D9SYU9"/>
<dbReference type="InterPro" id="IPR029493">
    <property type="entry name" value="RecD2-like_HHH"/>
</dbReference>
<dbReference type="EMBL" id="QTTT01000001">
    <property type="protein sequence ID" value="REF01019.1"/>
    <property type="molecule type" value="Genomic_DNA"/>
</dbReference>
<dbReference type="Pfam" id="PF14490">
    <property type="entry name" value="HHH_RecD2"/>
    <property type="match status" value="1"/>
</dbReference>
<gene>
    <name evidence="2" type="ORF">DFJ69_6617</name>
</gene>
<dbReference type="Gene3D" id="3.40.50.300">
    <property type="entry name" value="P-loop containing nucleotide triphosphate hydrolases"/>
    <property type="match status" value="2"/>
</dbReference>
<feature type="domain" description="ATP-dependent RecD2 DNA helicase-like helix-hairpin-helix" evidence="1">
    <location>
        <begin position="19"/>
        <end position="105"/>
    </location>
</feature>
<dbReference type="InterPro" id="IPR027417">
    <property type="entry name" value="P-loop_NTPase"/>
</dbReference>
<dbReference type="Proteomes" id="UP000256661">
    <property type="component" value="Unassembled WGS sequence"/>
</dbReference>
<comment type="caution">
    <text evidence="2">The sequence shown here is derived from an EMBL/GenBank/DDBJ whole genome shotgun (WGS) entry which is preliminary data.</text>
</comment>
<evidence type="ECO:0000259" key="1">
    <source>
        <dbReference type="Pfam" id="PF14490"/>
    </source>
</evidence>